<keyword evidence="3" id="KW-1185">Reference proteome</keyword>
<dbReference type="AlphaFoldDB" id="A0A4Y3K4Y3"/>
<reference evidence="2 3" key="1">
    <citation type="submission" date="2019-06" db="EMBL/GenBank/DDBJ databases">
        <title>Whole genome shotgun sequence of Cellulomonas uda NBRC 3747.</title>
        <authorList>
            <person name="Hosoyama A."/>
            <person name="Uohara A."/>
            <person name="Ohji S."/>
            <person name="Ichikawa N."/>
        </authorList>
    </citation>
    <scope>NUCLEOTIDE SEQUENCE [LARGE SCALE GENOMIC DNA]</scope>
    <source>
        <strain evidence="2 3">NBRC 3747</strain>
    </source>
</reference>
<proteinExistence type="predicted"/>
<keyword evidence="1" id="KW-0812">Transmembrane</keyword>
<keyword evidence="1" id="KW-1133">Transmembrane helix</keyword>
<gene>
    <name evidence="2" type="ORF">CUD01_00030</name>
</gene>
<accession>A0A4Y3K4Y3</accession>
<evidence type="ECO:0000313" key="3">
    <source>
        <dbReference type="Proteomes" id="UP000315842"/>
    </source>
</evidence>
<feature type="transmembrane region" description="Helical" evidence="1">
    <location>
        <begin position="42"/>
        <end position="63"/>
    </location>
</feature>
<sequence>MGGVGGGGGLDFGGVIPFGVALAAGVVAAWHVRRLRRRGERGVLLLTSGTLVVALVALGVGAWHWQQGRAAYLTLVLAFVVATILGRPDEQAGADAPPPADG</sequence>
<organism evidence="2 3">
    <name type="scientific">Cellulomonas uda</name>
    <dbReference type="NCBI Taxonomy" id="1714"/>
    <lineage>
        <taxon>Bacteria</taxon>
        <taxon>Bacillati</taxon>
        <taxon>Actinomycetota</taxon>
        <taxon>Actinomycetes</taxon>
        <taxon>Micrococcales</taxon>
        <taxon>Cellulomonadaceae</taxon>
        <taxon>Cellulomonas</taxon>
    </lineage>
</organism>
<name>A0A4Y3K4Y3_CELUD</name>
<dbReference type="EMBL" id="BJLP01000001">
    <property type="protein sequence ID" value="GEA79559.1"/>
    <property type="molecule type" value="Genomic_DNA"/>
</dbReference>
<comment type="caution">
    <text evidence="2">The sequence shown here is derived from an EMBL/GenBank/DDBJ whole genome shotgun (WGS) entry which is preliminary data.</text>
</comment>
<evidence type="ECO:0000313" key="2">
    <source>
        <dbReference type="EMBL" id="GEA79559.1"/>
    </source>
</evidence>
<feature type="transmembrane region" description="Helical" evidence="1">
    <location>
        <begin position="69"/>
        <end position="86"/>
    </location>
</feature>
<keyword evidence="1" id="KW-0472">Membrane</keyword>
<dbReference type="Proteomes" id="UP000315842">
    <property type="component" value="Unassembled WGS sequence"/>
</dbReference>
<protein>
    <submittedName>
        <fullName evidence="2">Uncharacterized protein</fullName>
    </submittedName>
</protein>
<evidence type="ECO:0000256" key="1">
    <source>
        <dbReference type="SAM" id="Phobius"/>
    </source>
</evidence>
<feature type="transmembrane region" description="Helical" evidence="1">
    <location>
        <begin position="12"/>
        <end position="30"/>
    </location>
</feature>